<dbReference type="PANTHER" id="PTHR47723:SF19">
    <property type="entry name" value="POLYNUCLEOTIDYL TRANSFERASE, RIBONUCLEASE H-LIKE SUPERFAMILY PROTEIN"/>
    <property type="match status" value="1"/>
</dbReference>
<keyword evidence="2" id="KW-1185">Reference proteome</keyword>
<sequence>MNGEEDELGMLDLLLSSHQDLLHTTPACSKFAPRTSFTSEPTLEEQQVLHTYGFNPPFTGKQIKLVRWIPPNDNFCLNVDGASKGNPGICGGGGCIRNNAGDVTSFTSEPTLEEQQVLHTYGFNPLFTGKQIKLVRWIPPDDNFCLNVDGASKGNPGICGGGGCIRNNAGDVIYACLSPILTLLVPAK</sequence>
<evidence type="ECO:0000313" key="1">
    <source>
        <dbReference type="EMBL" id="MQL82973.1"/>
    </source>
</evidence>
<dbReference type="Proteomes" id="UP000652761">
    <property type="component" value="Unassembled WGS sequence"/>
</dbReference>
<name>A0A843UPY1_COLES</name>
<organism evidence="1 2">
    <name type="scientific">Colocasia esculenta</name>
    <name type="common">Wild taro</name>
    <name type="synonym">Arum esculentum</name>
    <dbReference type="NCBI Taxonomy" id="4460"/>
    <lineage>
        <taxon>Eukaryota</taxon>
        <taxon>Viridiplantae</taxon>
        <taxon>Streptophyta</taxon>
        <taxon>Embryophyta</taxon>
        <taxon>Tracheophyta</taxon>
        <taxon>Spermatophyta</taxon>
        <taxon>Magnoliopsida</taxon>
        <taxon>Liliopsida</taxon>
        <taxon>Araceae</taxon>
        <taxon>Aroideae</taxon>
        <taxon>Colocasieae</taxon>
        <taxon>Colocasia</taxon>
    </lineage>
</organism>
<protein>
    <submittedName>
        <fullName evidence="1">Uncharacterized protein</fullName>
    </submittedName>
</protein>
<gene>
    <name evidence="1" type="ORF">Taro_015455</name>
</gene>
<dbReference type="EMBL" id="NMUH01000665">
    <property type="protein sequence ID" value="MQL82973.1"/>
    <property type="molecule type" value="Genomic_DNA"/>
</dbReference>
<dbReference type="AlphaFoldDB" id="A0A843UPY1"/>
<dbReference type="PANTHER" id="PTHR47723">
    <property type="entry name" value="OS05G0353850 PROTEIN"/>
    <property type="match status" value="1"/>
</dbReference>
<dbReference type="InterPro" id="IPR053151">
    <property type="entry name" value="RNase_H-like"/>
</dbReference>
<proteinExistence type="predicted"/>
<reference evidence="1" key="1">
    <citation type="submission" date="2017-07" db="EMBL/GenBank/DDBJ databases">
        <title>Taro Niue Genome Assembly and Annotation.</title>
        <authorList>
            <person name="Atibalentja N."/>
            <person name="Keating K."/>
            <person name="Fields C.J."/>
        </authorList>
    </citation>
    <scope>NUCLEOTIDE SEQUENCE</scope>
    <source>
        <strain evidence="1">Niue_2</strain>
        <tissue evidence="1">Leaf</tissue>
    </source>
</reference>
<accession>A0A843UPY1</accession>
<evidence type="ECO:0000313" key="2">
    <source>
        <dbReference type="Proteomes" id="UP000652761"/>
    </source>
</evidence>
<comment type="caution">
    <text evidence="1">The sequence shown here is derived from an EMBL/GenBank/DDBJ whole genome shotgun (WGS) entry which is preliminary data.</text>
</comment>